<evidence type="ECO:0000313" key="1">
    <source>
        <dbReference type="EMBL" id="ONM33097.1"/>
    </source>
</evidence>
<proteinExistence type="predicted"/>
<dbReference type="AlphaFoldDB" id="A0A1D6MWD3"/>
<reference evidence="1" key="1">
    <citation type="submission" date="2015-12" db="EMBL/GenBank/DDBJ databases">
        <title>Update maize B73 reference genome by single molecule sequencing technologies.</title>
        <authorList>
            <consortium name="Maize Genome Sequencing Project"/>
            <person name="Ware D."/>
        </authorList>
    </citation>
    <scope>NUCLEOTIDE SEQUENCE [LARGE SCALE GENOMIC DNA]</scope>
    <source>
        <tissue evidence="1">Seedling</tissue>
    </source>
</reference>
<protein>
    <submittedName>
        <fullName evidence="1">Septin and tuftelin-interacting protein 1 homolog 1</fullName>
    </submittedName>
</protein>
<accession>A0A1D6MWD3</accession>
<dbReference type="EMBL" id="CM007649">
    <property type="protein sequence ID" value="ONM33097.1"/>
    <property type="molecule type" value="Genomic_DNA"/>
</dbReference>
<sequence>MPWWPPATSFHYLSLCSQSASSTYCGTVANQSQGCAPPDCVVSLSLAPVSTYCSLACQIPYGQVLDMVAWYIKQAHTVNKNILNLGSKIAYK</sequence>
<gene>
    <name evidence="1" type="ORF">ZEAMMB73_Zm00001d041475</name>
</gene>
<organism evidence="1">
    <name type="scientific">Zea mays</name>
    <name type="common">Maize</name>
    <dbReference type="NCBI Taxonomy" id="4577"/>
    <lineage>
        <taxon>Eukaryota</taxon>
        <taxon>Viridiplantae</taxon>
        <taxon>Streptophyta</taxon>
        <taxon>Embryophyta</taxon>
        <taxon>Tracheophyta</taxon>
        <taxon>Spermatophyta</taxon>
        <taxon>Magnoliopsida</taxon>
        <taxon>Liliopsida</taxon>
        <taxon>Poales</taxon>
        <taxon>Poaceae</taxon>
        <taxon>PACMAD clade</taxon>
        <taxon>Panicoideae</taxon>
        <taxon>Andropogonodae</taxon>
        <taxon>Andropogoneae</taxon>
        <taxon>Tripsacinae</taxon>
        <taxon>Zea</taxon>
    </lineage>
</organism>
<name>A0A1D6MWD3_MAIZE</name>